<evidence type="ECO:0008006" key="4">
    <source>
        <dbReference type="Google" id="ProtNLM"/>
    </source>
</evidence>
<dbReference type="AlphaFoldDB" id="A0A023G0F1"/>
<dbReference type="Gene3D" id="3.30.230.120">
    <property type="match status" value="1"/>
</dbReference>
<evidence type="ECO:0000313" key="3">
    <source>
        <dbReference type="EMBL" id="JAC27626.1"/>
    </source>
</evidence>
<dbReference type="PANTHER" id="PTHR32463">
    <property type="entry name" value="L-FUCOSE KINASE"/>
    <property type="match status" value="1"/>
</dbReference>
<dbReference type="InterPro" id="IPR036554">
    <property type="entry name" value="GHMP_kinase_C_sf"/>
</dbReference>
<reference evidence="3" key="1">
    <citation type="submission" date="2014-03" db="EMBL/GenBank/DDBJ databases">
        <title>The sialotranscriptome of Amblyomma triste, Amblyomma parvum and Amblyomma cajennense ticks, uncovered by 454-based RNA-seq.</title>
        <authorList>
            <person name="Garcia G.R."/>
            <person name="Gardinassi L.G."/>
            <person name="Ribeiro J.M."/>
            <person name="Anatriello E."/>
            <person name="Ferreira B.R."/>
            <person name="Moreira H.N."/>
            <person name="Mafra C."/>
            <person name="Olegario M.M."/>
            <person name="Szabo P.J."/>
            <person name="Miranda-Santos I.K."/>
            <person name="Maruyama S.R."/>
        </authorList>
    </citation>
    <scope>NUCLEOTIDE SEQUENCE</scope>
    <source>
        <strain evidence="3">Mato Grasso do Sul</strain>
        <tissue evidence="3">Salivary glands</tissue>
    </source>
</reference>
<dbReference type="PANTHER" id="PTHR32463:SF0">
    <property type="entry name" value="L-FUCOSE KINASE"/>
    <property type="match status" value="1"/>
</dbReference>
<dbReference type="EMBL" id="GBBM01007792">
    <property type="protein sequence ID" value="JAC27626.1"/>
    <property type="molecule type" value="mRNA"/>
</dbReference>
<dbReference type="GO" id="GO:0042352">
    <property type="term" value="P:GDP-L-fucose salvage"/>
    <property type="evidence" value="ECO:0007669"/>
    <property type="project" value="TreeGrafter"/>
</dbReference>
<dbReference type="GO" id="GO:0050201">
    <property type="term" value="F:fucokinase activity"/>
    <property type="evidence" value="ECO:0007669"/>
    <property type="project" value="TreeGrafter"/>
</dbReference>
<keyword evidence="2" id="KW-0418">Kinase</keyword>
<name>A0A023G0F1_AMBTT</name>
<dbReference type="InterPro" id="IPR052203">
    <property type="entry name" value="GHMP_Kinase-Related"/>
</dbReference>
<accession>A0A023G0F1</accession>
<dbReference type="SUPFAM" id="SSF55060">
    <property type="entry name" value="GHMP Kinase, C-terminal domain"/>
    <property type="match status" value="1"/>
</dbReference>
<keyword evidence="1" id="KW-0808">Transferase</keyword>
<evidence type="ECO:0000256" key="1">
    <source>
        <dbReference type="ARBA" id="ARBA00022679"/>
    </source>
</evidence>
<sequence>MWMDHYWQLKKVLAVGCEPAFIGRLMLLLKPYVYGQLLLGAGGGGFLCALTKSPSQAVFIQRLLDRSQGMSKVTIHKVEVDMTGLKLCCGTQNIQLTSCMHPY</sequence>
<proteinExistence type="evidence at transcript level"/>
<protein>
    <recommendedName>
        <fullName evidence="4">GHMP kinase C-terminal domain-containing protein</fullName>
    </recommendedName>
</protein>
<evidence type="ECO:0000256" key="2">
    <source>
        <dbReference type="ARBA" id="ARBA00022777"/>
    </source>
</evidence>
<organism evidence="3">
    <name type="scientific">Amblyomma triste</name>
    <name type="common">Neotropical tick</name>
    <dbReference type="NCBI Taxonomy" id="251400"/>
    <lineage>
        <taxon>Eukaryota</taxon>
        <taxon>Metazoa</taxon>
        <taxon>Ecdysozoa</taxon>
        <taxon>Arthropoda</taxon>
        <taxon>Chelicerata</taxon>
        <taxon>Arachnida</taxon>
        <taxon>Acari</taxon>
        <taxon>Parasitiformes</taxon>
        <taxon>Ixodida</taxon>
        <taxon>Ixodoidea</taxon>
        <taxon>Ixodidae</taxon>
        <taxon>Amblyomminae</taxon>
        <taxon>Amblyomma</taxon>
    </lineage>
</organism>